<keyword evidence="2" id="KW-1185">Reference proteome</keyword>
<dbReference type="RefSeq" id="WP_343949078.1">
    <property type="nucleotide sequence ID" value="NZ_BAAAHQ010000007.1"/>
</dbReference>
<dbReference type="Proteomes" id="UP001501578">
    <property type="component" value="Unassembled WGS sequence"/>
</dbReference>
<dbReference type="EMBL" id="BAAAHQ010000007">
    <property type="protein sequence ID" value="GAA0918865.1"/>
    <property type="molecule type" value="Genomic_DNA"/>
</dbReference>
<evidence type="ECO:0000313" key="2">
    <source>
        <dbReference type="Proteomes" id="UP001501578"/>
    </source>
</evidence>
<sequence>MSEASLPVLCEHCDEAVPVTHVVRTDYSVGEYIMLGCLSMAMEYLRRPLPGHQVHVWALGLPVALAVESDGPQA</sequence>
<accession>A0ABN1NXT9</accession>
<gene>
    <name evidence="1" type="ORF">GCM10009560_16110</name>
</gene>
<comment type="caution">
    <text evidence="1">The sequence shown here is derived from an EMBL/GenBank/DDBJ whole genome shotgun (WGS) entry which is preliminary data.</text>
</comment>
<protein>
    <submittedName>
        <fullName evidence="1">Uncharacterized protein</fullName>
    </submittedName>
</protein>
<organism evidence="1 2">
    <name type="scientific">Nonomuraea longicatena</name>
    <dbReference type="NCBI Taxonomy" id="83682"/>
    <lineage>
        <taxon>Bacteria</taxon>
        <taxon>Bacillati</taxon>
        <taxon>Actinomycetota</taxon>
        <taxon>Actinomycetes</taxon>
        <taxon>Streptosporangiales</taxon>
        <taxon>Streptosporangiaceae</taxon>
        <taxon>Nonomuraea</taxon>
    </lineage>
</organism>
<name>A0ABN1NXT9_9ACTN</name>
<reference evidence="1 2" key="1">
    <citation type="journal article" date="2019" name="Int. J. Syst. Evol. Microbiol.">
        <title>The Global Catalogue of Microorganisms (GCM) 10K type strain sequencing project: providing services to taxonomists for standard genome sequencing and annotation.</title>
        <authorList>
            <consortium name="The Broad Institute Genomics Platform"/>
            <consortium name="The Broad Institute Genome Sequencing Center for Infectious Disease"/>
            <person name="Wu L."/>
            <person name="Ma J."/>
        </authorList>
    </citation>
    <scope>NUCLEOTIDE SEQUENCE [LARGE SCALE GENOMIC DNA]</scope>
    <source>
        <strain evidence="1 2">JCM 11136</strain>
    </source>
</reference>
<evidence type="ECO:0000313" key="1">
    <source>
        <dbReference type="EMBL" id="GAA0918865.1"/>
    </source>
</evidence>
<proteinExistence type="predicted"/>